<dbReference type="PROSITE" id="PS50113">
    <property type="entry name" value="PAC"/>
    <property type="match status" value="2"/>
</dbReference>
<evidence type="ECO:0000259" key="5">
    <source>
        <dbReference type="PROSITE" id="PS50112"/>
    </source>
</evidence>
<dbReference type="Pfam" id="PF00072">
    <property type="entry name" value="Response_reg"/>
    <property type="match status" value="1"/>
</dbReference>
<dbReference type="HOGENOM" id="CLU_000445_11_4_9"/>
<dbReference type="SMART" id="SM00448">
    <property type="entry name" value="REC"/>
    <property type="match status" value="1"/>
</dbReference>
<dbReference type="InterPro" id="IPR052155">
    <property type="entry name" value="Biofilm_reg_signaling"/>
</dbReference>
<dbReference type="InterPro" id="IPR000160">
    <property type="entry name" value="GGDEF_dom"/>
</dbReference>
<sequence length="676" mass="77461">MNAAFPKKILIVEDSKLNAQIAADILNKYGYKTEIITSGEETVKKVVNSVQSPDLILMDIELRGTIDGIDTARIIQHHKDIPILFLTANASKEIMEKIKSVSAYGYVLKGVDEYVLISQIEMAFKLYEAKIQIKKREELFHSMFESHDVVMLLIEPESGRIIDANKAACHFYGYSKETMLQMDIEAVVGVSTIDGGQKCSEALKKGCNPCICFQRLANGEERLVEVYSSPVDYQGKTLMHLIIFDITEQWKAKRELEFYKNLFEDSLNEIYIFHPQTLKFIAVNGGAKKNLGYTEEEFKEMTPVDLKPEFTLQSFKELLAPLSKGEQKQIIFNTVHRRKDGSLYPVEVHLELIEFGKEKVYAALVIDITERRTMEKELKERNEILSTIMESAGDAIIMIDDKGNVTFWNPAAERILGYSREEIIGKELHALMIQDERLYEVYRKAFKRFRLTGKGNTVGKTIELKARHKNGYEIDVELSLSAVKIKDAWHAIGIIRDISERKRLEELLYHQSITDPLTNIYNRRFFMQMLEQEIERVKRNKKLFSLIMFDLDHFKKVNDRFGHAAGDMVLKSVADTVKERIRKTDCFARWGGEEFIILLPETSLNNAVDLAEELRKQISRIELQGIGDVTASFGVTEYRDTDTIDTVLIRVDNMLYEAKGAGRNCVKSCKFDIEGG</sequence>
<comment type="function">
    <text evidence="2">May play the central regulatory role in sporulation. It may be an element of the effector pathway responsible for the activation of sporulation genes in response to nutritional stress. Spo0A may act in concert with spo0H (a sigma factor) to control the expression of some genes that are critical to the sporulation process.</text>
</comment>
<evidence type="ECO:0000259" key="6">
    <source>
        <dbReference type="PROSITE" id="PS50113"/>
    </source>
</evidence>
<dbReference type="PROSITE" id="PS50110">
    <property type="entry name" value="RESPONSE_REGULATORY"/>
    <property type="match status" value="1"/>
</dbReference>
<evidence type="ECO:0000259" key="7">
    <source>
        <dbReference type="PROSITE" id="PS50887"/>
    </source>
</evidence>
<dbReference type="InterPro" id="IPR001789">
    <property type="entry name" value="Sig_transdc_resp-reg_receiver"/>
</dbReference>
<evidence type="ECO:0000256" key="3">
    <source>
        <dbReference type="PROSITE-ProRule" id="PRU00169"/>
    </source>
</evidence>
<dbReference type="FunFam" id="3.30.70.270:FF:000001">
    <property type="entry name" value="Diguanylate cyclase domain protein"/>
    <property type="match status" value="1"/>
</dbReference>
<dbReference type="eggNOG" id="COG0784">
    <property type="taxonomic scope" value="Bacteria"/>
</dbReference>
<dbReference type="SMART" id="SM00086">
    <property type="entry name" value="PAC"/>
    <property type="match status" value="3"/>
</dbReference>
<dbReference type="Gene3D" id="3.30.450.20">
    <property type="entry name" value="PAS domain"/>
    <property type="match status" value="3"/>
</dbReference>
<dbReference type="SMART" id="SM00091">
    <property type="entry name" value="PAS"/>
    <property type="match status" value="3"/>
</dbReference>
<organism evidence="8 9">
    <name type="scientific">Thermoanaerobacter wiegelii Rt8.B1</name>
    <dbReference type="NCBI Taxonomy" id="697303"/>
    <lineage>
        <taxon>Bacteria</taxon>
        <taxon>Bacillati</taxon>
        <taxon>Bacillota</taxon>
        <taxon>Clostridia</taxon>
        <taxon>Thermoanaerobacterales</taxon>
        <taxon>Thermoanaerobacteraceae</taxon>
        <taxon>Thermoanaerobacter</taxon>
    </lineage>
</organism>
<dbReference type="Pfam" id="PF00990">
    <property type="entry name" value="GGDEF"/>
    <property type="match status" value="1"/>
</dbReference>
<dbReference type="PROSITE" id="PS50112">
    <property type="entry name" value="PAS"/>
    <property type="match status" value="1"/>
</dbReference>
<name>G2MXW1_9THEO</name>
<dbReference type="STRING" id="697303.Thewi_2363"/>
<dbReference type="AlphaFoldDB" id="G2MXW1"/>
<dbReference type="SUPFAM" id="SSF55785">
    <property type="entry name" value="PYP-like sensor domain (PAS domain)"/>
    <property type="match status" value="3"/>
</dbReference>
<dbReference type="Pfam" id="PF00989">
    <property type="entry name" value="PAS"/>
    <property type="match status" value="1"/>
</dbReference>
<protein>
    <recommendedName>
        <fullName evidence="1">Stage 0 sporulation protein A homolog</fullName>
    </recommendedName>
</protein>
<feature type="domain" description="GGDEF" evidence="7">
    <location>
        <begin position="542"/>
        <end position="671"/>
    </location>
</feature>
<keyword evidence="3" id="KW-0597">Phosphoprotein</keyword>
<feature type="domain" description="Response regulatory" evidence="4">
    <location>
        <begin position="8"/>
        <end position="124"/>
    </location>
</feature>
<dbReference type="CDD" id="cd00130">
    <property type="entry name" value="PAS"/>
    <property type="match status" value="2"/>
</dbReference>
<evidence type="ECO:0000256" key="1">
    <source>
        <dbReference type="ARBA" id="ARBA00018672"/>
    </source>
</evidence>
<dbReference type="InterPro" id="IPR029787">
    <property type="entry name" value="Nucleotide_cyclase"/>
</dbReference>
<dbReference type="InterPro" id="IPR001610">
    <property type="entry name" value="PAC"/>
</dbReference>
<dbReference type="PANTHER" id="PTHR44757:SF2">
    <property type="entry name" value="BIOFILM ARCHITECTURE MAINTENANCE PROTEIN MBAA"/>
    <property type="match status" value="1"/>
</dbReference>
<dbReference type="InterPro" id="IPR035965">
    <property type="entry name" value="PAS-like_dom_sf"/>
</dbReference>
<keyword evidence="9" id="KW-1185">Reference proteome</keyword>
<evidence type="ECO:0000256" key="2">
    <source>
        <dbReference type="ARBA" id="ARBA00024867"/>
    </source>
</evidence>
<dbReference type="Gene3D" id="3.40.50.2300">
    <property type="match status" value="1"/>
</dbReference>
<dbReference type="NCBIfam" id="TIGR00254">
    <property type="entry name" value="GGDEF"/>
    <property type="match status" value="1"/>
</dbReference>
<gene>
    <name evidence="8" type="ORF">Thewi_2363</name>
</gene>
<dbReference type="Gene3D" id="3.30.70.270">
    <property type="match status" value="1"/>
</dbReference>
<proteinExistence type="predicted"/>
<dbReference type="CDD" id="cd01949">
    <property type="entry name" value="GGDEF"/>
    <property type="match status" value="1"/>
</dbReference>
<dbReference type="SUPFAM" id="SSF52172">
    <property type="entry name" value="CheY-like"/>
    <property type="match status" value="1"/>
</dbReference>
<feature type="domain" description="PAS" evidence="5">
    <location>
        <begin position="381"/>
        <end position="436"/>
    </location>
</feature>
<dbReference type="NCBIfam" id="TIGR00229">
    <property type="entry name" value="sensory_box"/>
    <property type="match status" value="3"/>
</dbReference>
<evidence type="ECO:0000313" key="8">
    <source>
        <dbReference type="EMBL" id="AEM79709.1"/>
    </source>
</evidence>
<dbReference type="GO" id="GO:0000160">
    <property type="term" value="P:phosphorelay signal transduction system"/>
    <property type="evidence" value="ECO:0007669"/>
    <property type="project" value="InterPro"/>
</dbReference>
<dbReference type="EMBL" id="CP002991">
    <property type="protein sequence ID" value="AEM79709.1"/>
    <property type="molecule type" value="Genomic_DNA"/>
</dbReference>
<reference evidence="8 9" key="1">
    <citation type="submission" date="2011-08" db="EMBL/GenBank/DDBJ databases">
        <title>Complete sequence of Thermoanaerobacter wiegelii Rt8.B1.</title>
        <authorList>
            <consortium name="US DOE Joint Genome Institute"/>
            <person name="Lucas S."/>
            <person name="Han J."/>
            <person name="Lapidus A."/>
            <person name="Cheng J.-F."/>
            <person name="Goodwin L."/>
            <person name="Pitluck S."/>
            <person name="Peters L."/>
            <person name="Mikhailova N."/>
            <person name="Zeytun A."/>
            <person name="Daligault H."/>
            <person name="Detter J.C."/>
            <person name="Han C."/>
            <person name="Tapia R."/>
            <person name="Land M."/>
            <person name="Hauser L."/>
            <person name="Kyrpides N."/>
            <person name="Ivanova N."/>
            <person name="Pagani I."/>
            <person name="Hemme C."/>
            <person name="Woyke T."/>
        </authorList>
    </citation>
    <scope>NUCLEOTIDE SEQUENCE [LARGE SCALE GENOMIC DNA]</scope>
    <source>
        <strain evidence="8 9">Rt8.B1</strain>
    </source>
</reference>
<feature type="modified residue" description="4-aspartylphosphate" evidence="3">
    <location>
        <position position="59"/>
    </location>
</feature>
<dbReference type="InterPro" id="IPR000014">
    <property type="entry name" value="PAS"/>
</dbReference>
<dbReference type="PROSITE" id="PS50887">
    <property type="entry name" value="GGDEF"/>
    <property type="match status" value="1"/>
</dbReference>
<dbReference type="InterPro" id="IPR000700">
    <property type="entry name" value="PAS-assoc_C"/>
</dbReference>
<feature type="domain" description="PAC" evidence="6">
    <location>
        <begin position="460"/>
        <end position="510"/>
    </location>
</feature>
<accession>G2MXW1</accession>
<dbReference type="PANTHER" id="PTHR44757">
    <property type="entry name" value="DIGUANYLATE CYCLASE DGCP"/>
    <property type="match status" value="1"/>
</dbReference>
<dbReference type="InterPro" id="IPR013767">
    <property type="entry name" value="PAS_fold"/>
</dbReference>
<dbReference type="InterPro" id="IPR043128">
    <property type="entry name" value="Rev_trsase/Diguanyl_cyclase"/>
</dbReference>
<evidence type="ECO:0000313" key="9">
    <source>
        <dbReference type="Proteomes" id="UP000008276"/>
    </source>
</evidence>
<dbReference type="SMART" id="SM00267">
    <property type="entry name" value="GGDEF"/>
    <property type="match status" value="1"/>
</dbReference>
<dbReference type="eggNOG" id="COG3290">
    <property type="taxonomic scope" value="Bacteria"/>
</dbReference>
<dbReference type="Pfam" id="PF13426">
    <property type="entry name" value="PAS_9"/>
    <property type="match status" value="2"/>
</dbReference>
<evidence type="ECO:0000259" key="4">
    <source>
        <dbReference type="PROSITE" id="PS50110"/>
    </source>
</evidence>
<dbReference type="SUPFAM" id="SSF55073">
    <property type="entry name" value="Nucleotide cyclase"/>
    <property type="match status" value="1"/>
</dbReference>
<dbReference type="KEGG" id="twi:Thewi_2363"/>
<dbReference type="GO" id="GO:0006355">
    <property type="term" value="P:regulation of DNA-templated transcription"/>
    <property type="evidence" value="ECO:0007669"/>
    <property type="project" value="InterPro"/>
</dbReference>
<dbReference type="CDD" id="cd17534">
    <property type="entry name" value="REC_DC-like"/>
    <property type="match status" value="1"/>
</dbReference>
<dbReference type="Proteomes" id="UP000008276">
    <property type="component" value="Chromosome"/>
</dbReference>
<dbReference type="eggNOG" id="COG3706">
    <property type="taxonomic scope" value="Bacteria"/>
</dbReference>
<feature type="domain" description="PAC" evidence="6">
    <location>
        <begin position="328"/>
        <end position="380"/>
    </location>
</feature>
<dbReference type="InterPro" id="IPR011006">
    <property type="entry name" value="CheY-like_superfamily"/>
</dbReference>